<evidence type="ECO:0000313" key="1">
    <source>
        <dbReference type="EMBL" id="MDP4528755.1"/>
    </source>
</evidence>
<accession>A0ABT9GP58</accession>
<name>A0ABT9GP58_9GAMM</name>
<gene>
    <name evidence="1" type="ORF">Q3O59_06875</name>
</gene>
<proteinExistence type="predicted"/>
<reference evidence="1 2" key="1">
    <citation type="submission" date="2023-08" db="EMBL/GenBank/DDBJ databases">
        <authorList>
            <person name="Joshi A."/>
            <person name="Thite S."/>
        </authorList>
    </citation>
    <scope>NUCLEOTIDE SEQUENCE [LARGE SCALE GENOMIC DNA]</scope>
    <source>
        <strain evidence="1 2">1E1</strain>
    </source>
</reference>
<evidence type="ECO:0000313" key="2">
    <source>
        <dbReference type="Proteomes" id="UP001236258"/>
    </source>
</evidence>
<dbReference type="RefSeq" id="WP_305944866.1">
    <property type="nucleotide sequence ID" value="NZ_JAUZVY010000002.1"/>
</dbReference>
<organism evidence="1 2">
    <name type="scientific">Alkalimonas delamerensis</name>
    <dbReference type="NCBI Taxonomy" id="265981"/>
    <lineage>
        <taxon>Bacteria</taxon>
        <taxon>Pseudomonadati</taxon>
        <taxon>Pseudomonadota</taxon>
        <taxon>Gammaproteobacteria</taxon>
        <taxon>Alkalimonas</taxon>
    </lineage>
</organism>
<evidence type="ECO:0008006" key="3">
    <source>
        <dbReference type="Google" id="ProtNLM"/>
    </source>
</evidence>
<protein>
    <recommendedName>
        <fullName evidence="3">DUF4159 domain-containing protein</fullName>
    </recommendedName>
</protein>
<dbReference type="EMBL" id="JAUZVY010000002">
    <property type="protein sequence ID" value="MDP4528755.1"/>
    <property type="molecule type" value="Genomic_DNA"/>
</dbReference>
<sequence>MSRSMKTFIITLCVLSIAVFAWLSVPHWPRSAFQDYVLLYLNDKKLQKLITEADKTPYNIIRWLPDQGNQAGVRSEAGIIWEEEPALSQELLAAFEQFNTNYFMLVKSEGFWGFPGFTKIKPIENNEINGLARHRQIDYVYRFGGGLIFQECGDQLTASEPAGRCDRLLFGDWVLEKTWFVKGLTGD</sequence>
<comment type="caution">
    <text evidence="1">The sequence shown here is derived from an EMBL/GenBank/DDBJ whole genome shotgun (WGS) entry which is preliminary data.</text>
</comment>
<keyword evidence="2" id="KW-1185">Reference proteome</keyword>
<dbReference type="Proteomes" id="UP001236258">
    <property type="component" value="Unassembled WGS sequence"/>
</dbReference>